<sequence>MSPAHHESIGTLEEYETVVNHLREEEAKVTLKGSTTNFSPNLLHDMMSDGPMGLGRIHHMERVAMLTATSSRRLLEAKKEDAPKNSEEVHVLAGGNSRTCDGDLEPPAKVIMESTYASTPTSELLGLAPAWVGDEQRPVVADEDVLDLLLGLLVDVLLVVGDKGFSDALADGVDLGGLAASLDADAEIDARESLPPEEEDRLEGLETEDLRLHQLDGNAVNLDKATAALAVRHCHSFAGSWSNPVSVDGEEAQQQLLRHLRGFKSCINLLNEYSALLKSLNTVCKSHYSKLDDLLAKKRKADQQINWRAVQNVELKKLKERLTYLKKKLAEDKAKVSKESNDLKLKYGSLELAFSTMKNKQTEVLDKLSSDLMSNQRLVDTGITPECIRRQAVVIENICKLFPMCRVNPDKIKDRSNNMSNQICNARLPRGLDPHSVPPEELAASLGYMVQLLNLIAPNLAAPVLHNSGFAGSCSRIWQRNSYWDARPSSQSKEYPLFIPRQNFCSSGGESWSDRSSLNFGVASVESERRPHLESSRNSSFNYSLASPHSLENHTDLQKGISLLKKSVACITAYSCNSLGLDIPSEASTFEAFGKLLFILSSSKELQSIRNSLKTASSSTEKQAQQLKRSVWNVSSSGSSSNTLAESEQTITSTVDDDNLQNPDSSFMFTAVMINKSESIVEGWNIIEHPTLPPPPSKTEDVEHWMRAMFIDATKK</sequence>
<dbReference type="PANTHER" id="PTHR15157:SF5">
    <property type="entry name" value="UV RADIATION RESISTANCE-ASSOCIATED GENE PROTEIN"/>
    <property type="match status" value="1"/>
</dbReference>
<proteinExistence type="predicted"/>
<dbReference type="PANTHER" id="PTHR15157">
    <property type="entry name" value="UV RADIATION RESISTANCE-ASSOCIATED GENE PROTEIN"/>
    <property type="match status" value="1"/>
</dbReference>
<dbReference type="AlphaFoldDB" id="A0A8J5GLC7"/>
<dbReference type="GO" id="GO:0032991">
    <property type="term" value="C:protein-containing complex"/>
    <property type="evidence" value="ECO:0007669"/>
    <property type="project" value="UniProtKB-ARBA"/>
</dbReference>
<name>A0A8J5GLC7_ZINOF</name>
<protein>
    <submittedName>
        <fullName evidence="4">Uncharacterized protein</fullName>
    </submittedName>
</protein>
<evidence type="ECO:0000313" key="5">
    <source>
        <dbReference type="Proteomes" id="UP000734854"/>
    </source>
</evidence>
<feature type="region of interest" description="Disordered" evidence="3">
    <location>
        <begin position="632"/>
        <end position="657"/>
    </location>
</feature>
<comment type="caution">
    <text evidence="4">The sequence shown here is derived from an EMBL/GenBank/DDBJ whole genome shotgun (WGS) entry which is preliminary data.</text>
</comment>
<gene>
    <name evidence="4" type="ORF">ZIOFF_035879</name>
</gene>
<accession>A0A8J5GLC7</accession>
<evidence type="ECO:0000313" key="4">
    <source>
        <dbReference type="EMBL" id="KAG6503563.1"/>
    </source>
</evidence>
<dbReference type="Pfam" id="PF10186">
    <property type="entry name" value="ATG14"/>
    <property type="match status" value="1"/>
</dbReference>
<dbReference type="GO" id="GO:0035493">
    <property type="term" value="P:SNARE complex assembly"/>
    <property type="evidence" value="ECO:0007669"/>
    <property type="project" value="TreeGrafter"/>
</dbReference>
<feature type="compositionally biased region" description="Polar residues" evidence="3">
    <location>
        <begin position="643"/>
        <end position="657"/>
    </location>
</feature>
<evidence type="ECO:0000256" key="1">
    <source>
        <dbReference type="ARBA" id="ARBA00023054"/>
    </source>
</evidence>
<dbReference type="EMBL" id="JACMSC010000010">
    <property type="protein sequence ID" value="KAG6503563.1"/>
    <property type="molecule type" value="Genomic_DNA"/>
</dbReference>
<dbReference type="GO" id="GO:0000323">
    <property type="term" value="C:lytic vacuole"/>
    <property type="evidence" value="ECO:0007669"/>
    <property type="project" value="TreeGrafter"/>
</dbReference>
<dbReference type="Proteomes" id="UP000734854">
    <property type="component" value="Unassembled WGS sequence"/>
</dbReference>
<feature type="compositionally biased region" description="Low complexity" evidence="3">
    <location>
        <begin position="632"/>
        <end position="642"/>
    </location>
</feature>
<reference evidence="4 5" key="1">
    <citation type="submission" date="2020-08" db="EMBL/GenBank/DDBJ databases">
        <title>Plant Genome Project.</title>
        <authorList>
            <person name="Zhang R.-G."/>
        </authorList>
    </citation>
    <scope>NUCLEOTIDE SEQUENCE [LARGE SCALE GENOMIC DNA]</scope>
    <source>
        <tissue evidence="4">Rhizome</tissue>
    </source>
</reference>
<organism evidence="4 5">
    <name type="scientific">Zingiber officinale</name>
    <name type="common">Ginger</name>
    <name type="synonym">Amomum zingiber</name>
    <dbReference type="NCBI Taxonomy" id="94328"/>
    <lineage>
        <taxon>Eukaryota</taxon>
        <taxon>Viridiplantae</taxon>
        <taxon>Streptophyta</taxon>
        <taxon>Embryophyta</taxon>
        <taxon>Tracheophyta</taxon>
        <taxon>Spermatophyta</taxon>
        <taxon>Magnoliopsida</taxon>
        <taxon>Liliopsida</taxon>
        <taxon>Zingiberales</taxon>
        <taxon>Zingiberaceae</taxon>
        <taxon>Zingiber</taxon>
    </lineage>
</organism>
<evidence type="ECO:0000256" key="3">
    <source>
        <dbReference type="SAM" id="MobiDB-lite"/>
    </source>
</evidence>
<keyword evidence="1 2" id="KW-0175">Coiled coil</keyword>
<dbReference type="GO" id="GO:0005768">
    <property type="term" value="C:endosome"/>
    <property type="evidence" value="ECO:0007669"/>
    <property type="project" value="TreeGrafter"/>
</dbReference>
<dbReference type="GO" id="GO:0000149">
    <property type="term" value="F:SNARE binding"/>
    <property type="evidence" value="ECO:0007669"/>
    <property type="project" value="TreeGrafter"/>
</dbReference>
<dbReference type="InterPro" id="IPR018791">
    <property type="entry name" value="UV_resistance/autophagy_Atg14"/>
</dbReference>
<feature type="coiled-coil region" evidence="2">
    <location>
        <begin position="315"/>
        <end position="346"/>
    </location>
</feature>
<keyword evidence="5" id="KW-1185">Reference proteome</keyword>
<evidence type="ECO:0000256" key="2">
    <source>
        <dbReference type="SAM" id="Coils"/>
    </source>
</evidence>